<dbReference type="Gene3D" id="3.30.300.30">
    <property type="match status" value="1"/>
</dbReference>
<protein>
    <submittedName>
        <fullName evidence="5">Amino acid adenylation domain-containing protein</fullName>
    </submittedName>
</protein>
<dbReference type="CDD" id="cd05930">
    <property type="entry name" value="A_NRPS"/>
    <property type="match status" value="1"/>
</dbReference>
<dbReference type="InterPro" id="IPR010071">
    <property type="entry name" value="AA_adenyl_dom"/>
</dbReference>
<dbReference type="InterPro" id="IPR009081">
    <property type="entry name" value="PP-bd_ACP"/>
</dbReference>
<gene>
    <name evidence="5" type="ORF">HNR60_000812</name>
</gene>
<dbReference type="PROSITE" id="PS50075">
    <property type="entry name" value="CARRIER"/>
    <property type="match status" value="1"/>
</dbReference>
<dbReference type="InterPro" id="IPR023213">
    <property type="entry name" value="CAT-like_dom_sf"/>
</dbReference>
<dbReference type="InterPro" id="IPR020845">
    <property type="entry name" value="AMP-binding_CS"/>
</dbReference>
<dbReference type="SUPFAM" id="SSF47336">
    <property type="entry name" value="ACP-like"/>
    <property type="match status" value="1"/>
</dbReference>
<dbReference type="FunFam" id="1.10.1200.10:FF:000016">
    <property type="entry name" value="Non-ribosomal peptide synthase"/>
    <property type="match status" value="1"/>
</dbReference>
<keyword evidence="2" id="KW-0596">Phosphopantetheine</keyword>
<dbReference type="RefSeq" id="WP_347339303.1">
    <property type="nucleotide sequence ID" value="NZ_JACHIH010000003.1"/>
</dbReference>
<evidence type="ECO:0000256" key="2">
    <source>
        <dbReference type="ARBA" id="ARBA00022450"/>
    </source>
</evidence>
<name>A0A7W8DXS9_9BRAD</name>
<dbReference type="InterPro" id="IPR042099">
    <property type="entry name" value="ANL_N_sf"/>
</dbReference>
<dbReference type="GO" id="GO:0003824">
    <property type="term" value="F:catalytic activity"/>
    <property type="evidence" value="ECO:0007669"/>
    <property type="project" value="InterPro"/>
</dbReference>
<dbReference type="Gene3D" id="3.30.559.30">
    <property type="entry name" value="Nonribosomal peptide synthetase, condensation domain"/>
    <property type="match status" value="1"/>
</dbReference>
<dbReference type="InterPro" id="IPR006162">
    <property type="entry name" value="Ppantetheine_attach_site"/>
</dbReference>
<dbReference type="InterPro" id="IPR001242">
    <property type="entry name" value="Condensation_dom"/>
</dbReference>
<dbReference type="EMBL" id="JACHIH010000003">
    <property type="protein sequence ID" value="MBB5046070.1"/>
    <property type="molecule type" value="Genomic_DNA"/>
</dbReference>
<dbReference type="SUPFAM" id="SSF52777">
    <property type="entry name" value="CoA-dependent acyltransferases"/>
    <property type="match status" value="2"/>
</dbReference>
<accession>A0A7W8DXS9</accession>
<dbReference type="InterPro" id="IPR020806">
    <property type="entry name" value="PKS_PP-bd"/>
</dbReference>
<dbReference type="PANTHER" id="PTHR45527">
    <property type="entry name" value="NONRIBOSOMAL PEPTIDE SYNTHETASE"/>
    <property type="match status" value="1"/>
</dbReference>
<dbReference type="GO" id="GO:0043041">
    <property type="term" value="P:amino acid activation for nonribosomal peptide biosynthetic process"/>
    <property type="evidence" value="ECO:0007669"/>
    <property type="project" value="TreeGrafter"/>
</dbReference>
<dbReference type="Pfam" id="PF00550">
    <property type="entry name" value="PP-binding"/>
    <property type="match status" value="1"/>
</dbReference>
<dbReference type="NCBIfam" id="TIGR01733">
    <property type="entry name" value="AA-adenyl-dom"/>
    <property type="match status" value="1"/>
</dbReference>
<organism evidence="5 6">
    <name type="scientific">Rhodopseudomonas rhenobacensis</name>
    <dbReference type="NCBI Taxonomy" id="87461"/>
    <lineage>
        <taxon>Bacteria</taxon>
        <taxon>Pseudomonadati</taxon>
        <taxon>Pseudomonadota</taxon>
        <taxon>Alphaproteobacteria</taxon>
        <taxon>Hyphomicrobiales</taxon>
        <taxon>Nitrobacteraceae</taxon>
        <taxon>Rhodopseudomonas</taxon>
    </lineage>
</organism>
<dbReference type="Proteomes" id="UP000542353">
    <property type="component" value="Unassembled WGS sequence"/>
</dbReference>
<dbReference type="Pfam" id="PF00501">
    <property type="entry name" value="AMP-binding"/>
    <property type="match status" value="1"/>
</dbReference>
<evidence type="ECO:0000259" key="4">
    <source>
        <dbReference type="PROSITE" id="PS50075"/>
    </source>
</evidence>
<comment type="caution">
    <text evidence="5">The sequence shown here is derived from an EMBL/GenBank/DDBJ whole genome shotgun (WGS) entry which is preliminary data.</text>
</comment>
<dbReference type="PROSITE" id="PS00455">
    <property type="entry name" value="AMP_BINDING"/>
    <property type="match status" value="1"/>
</dbReference>
<sequence length="1054" mass="112574">MRCILLFKGKSLARGPIEDIYGLTDMQRAMLVRCASYPDQPLYMGQWWALLTSPLDAAGFCAAWAAVVTRHAALRTGFHWELKGAPTQMVLAAPAFEVQRIDWTAQDDWRSALDALLADDRAHPFDVRRPPLMRVRLLTLAPERHLLVWTRHHLTVDGWSLGDILDEVLTLYRGGAIPPAVSFRRYVEWWQGRDVAAANRHWSAVLAGYAPDTVIRSSAISAPRIGEVASVLPADVAERLDQVARAERLTLSTLLEGAWALVLARSSGADDVVFGCVETVRPPELLGDRSTHMVGPQIGVLPSRVHRDTTPLRQWLAELQRARAAGREAGPLGLDTMRELLGLPSDALPLRSLIAVQTYPLALATAFRAAGLEIAASGDVTLPDMPLNLMVEIGENFELRLMFDHQHVSAEEGRQLLDMLATALRLLPAQLDAAANTLDLMPEPLQTRIEAALQGRALPTPAGTVLDLILAQMSAQPDAPAIRANGRVWSYAELGARAAALATRLATAGVQPGARVAVMLDHGPEAVAAVLGIMWSGAAYVPLDPDAPAERRSMILVSAGVAAVVTRRASAAAFSGIATIMVEDIAPESSALETMKRPAASDEAYVIFTSGSTGRPKGVSVGHDNLRYHVAASAAENADLPIARFLLTFPLFFDGSVTGLFCTLCDGGTLVMPDAAASRDVDALVALIRSADATHVCMTPSLWAMLLDAAGPQGFPGVRMAKVAAEPCPPALVAAHARGAPHAVLCNEYGPTEATVWVCVERCRPETTGTSVAIGHPIPGTYLHVVDCEGRPCPFGTVGELIISGPAVARAYVGAALGIDLRTTLLGGTTYRTGDQVSLGFDGRLSFHGRRDRQVKVAGYRIEPGEIEAALQTQPGILEAAVVVEQTDGQPARLVAHLGAGSDTPGDAELRRQLATKLPAYMIPQAFVRHRRLPRIASGKVDTMALPRATLSEASEAPPQGPLETSLAAIWSELLGGARVSRHDHFFALGGSSLLAMRMIARVRRDLALPATLADLFEAPQLSALADRLNAASDKVAPGPALTVRPRTRVELPT</sequence>
<feature type="domain" description="Carrier" evidence="4">
    <location>
        <begin position="958"/>
        <end position="1033"/>
    </location>
</feature>
<reference evidence="5 6" key="1">
    <citation type="submission" date="2020-08" db="EMBL/GenBank/DDBJ databases">
        <title>Genomic Encyclopedia of Type Strains, Phase IV (KMG-IV): sequencing the most valuable type-strain genomes for metagenomic binning, comparative biology and taxonomic classification.</title>
        <authorList>
            <person name="Goeker M."/>
        </authorList>
    </citation>
    <scope>NUCLEOTIDE SEQUENCE [LARGE SCALE GENOMIC DNA]</scope>
    <source>
        <strain evidence="5 6">DSM 12706</strain>
    </source>
</reference>
<proteinExistence type="predicted"/>
<keyword evidence="6" id="KW-1185">Reference proteome</keyword>
<dbReference type="PROSITE" id="PS00012">
    <property type="entry name" value="PHOSPHOPANTETHEINE"/>
    <property type="match status" value="1"/>
</dbReference>
<dbReference type="PANTHER" id="PTHR45527:SF1">
    <property type="entry name" value="FATTY ACID SYNTHASE"/>
    <property type="match status" value="1"/>
</dbReference>
<dbReference type="GO" id="GO:0005737">
    <property type="term" value="C:cytoplasm"/>
    <property type="evidence" value="ECO:0007669"/>
    <property type="project" value="TreeGrafter"/>
</dbReference>
<dbReference type="GO" id="GO:0072330">
    <property type="term" value="P:monocarboxylic acid biosynthetic process"/>
    <property type="evidence" value="ECO:0007669"/>
    <property type="project" value="UniProtKB-ARBA"/>
</dbReference>
<dbReference type="SMART" id="SM00823">
    <property type="entry name" value="PKS_PP"/>
    <property type="match status" value="1"/>
</dbReference>
<dbReference type="InterPro" id="IPR000873">
    <property type="entry name" value="AMP-dep_synth/lig_dom"/>
</dbReference>
<dbReference type="InterPro" id="IPR045851">
    <property type="entry name" value="AMP-bd_C_sf"/>
</dbReference>
<dbReference type="InterPro" id="IPR025110">
    <property type="entry name" value="AMP-bd_C"/>
</dbReference>
<dbReference type="Gene3D" id="3.30.559.10">
    <property type="entry name" value="Chloramphenicol acetyltransferase-like domain"/>
    <property type="match status" value="1"/>
</dbReference>
<evidence type="ECO:0000313" key="5">
    <source>
        <dbReference type="EMBL" id="MBB5046070.1"/>
    </source>
</evidence>
<evidence type="ECO:0000256" key="3">
    <source>
        <dbReference type="ARBA" id="ARBA00022553"/>
    </source>
</evidence>
<keyword evidence="3" id="KW-0597">Phosphoprotein</keyword>
<dbReference type="SUPFAM" id="SSF56801">
    <property type="entry name" value="Acetyl-CoA synthetase-like"/>
    <property type="match status" value="1"/>
</dbReference>
<evidence type="ECO:0000256" key="1">
    <source>
        <dbReference type="ARBA" id="ARBA00001957"/>
    </source>
</evidence>
<dbReference type="AlphaFoldDB" id="A0A7W8DXS9"/>
<dbReference type="Gene3D" id="3.40.50.1820">
    <property type="entry name" value="alpha/beta hydrolase"/>
    <property type="match status" value="1"/>
</dbReference>
<comment type="cofactor">
    <cofactor evidence="1">
        <name>pantetheine 4'-phosphate</name>
        <dbReference type="ChEBI" id="CHEBI:47942"/>
    </cofactor>
</comment>
<dbReference type="GO" id="GO:0044550">
    <property type="term" value="P:secondary metabolite biosynthetic process"/>
    <property type="evidence" value="ECO:0007669"/>
    <property type="project" value="TreeGrafter"/>
</dbReference>
<evidence type="ECO:0000313" key="6">
    <source>
        <dbReference type="Proteomes" id="UP000542353"/>
    </source>
</evidence>
<dbReference type="Pfam" id="PF00668">
    <property type="entry name" value="Condensation"/>
    <property type="match status" value="1"/>
</dbReference>
<dbReference type="Gene3D" id="3.40.50.12780">
    <property type="entry name" value="N-terminal domain of ligase-like"/>
    <property type="match status" value="1"/>
</dbReference>
<dbReference type="InterPro" id="IPR036736">
    <property type="entry name" value="ACP-like_sf"/>
</dbReference>
<dbReference type="Pfam" id="PF13193">
    <property type="entry name" value="AMP-binding_C"/>
    <property type="match status" value="1"/>
</dbReference>
<dbReference type="GO" id="GO:0031177">
    <property type="term" value="F:phosphopantetheine binding"/>
    <property type="evidence" value="ECO:0007669"/>
    <property type="project" value="InterPro"/>
</dbReference>
<dbReference type="InterPro" id="IPR029058">
    <property type="entry name" value="AB_hydrolase_fold"/>
</dbReference>